<gene>
    <name evidence="1" type="ORF">DEO72_LG7g757</name>
</gene>
<dbReference type="AlphaFoldDB" id="A0A4D6MDP7"/>
<name>A0A4D6MDP7_VIGUN</name>
<accession>A0A4D6MDP7</accession>
<reference evidence="1 2" key="1">
    <citation type="submission" date="2019-04" db="EMBL/GenBank/DDBJ databases">
        <title>An improved genome assembly and genetic linkage map for asparagus bean, Vigna unguiculata ssp. sesquipedialis.</title>
        <authorList>
            <person name="Xia Q."/>
            <person name="Zhang R."/>
            <person name="Dong Y."/>
        </authorList>
    </citation>
    <scope>NUCLEOTIDE SEQUENCE [LARGE SCALE GENOMIC DNA]</scope>
    <source>
        <tissue evidence="1">Leaf</tissue>
    </source>
</reference>
<evidence type="ECO:0000313" key="2">
    <source>
        <dbReference type="Proteomes" id="UP000501690"/>
    </source>
</evidence>
<dbReference type="Proteomes" id="UP000501690">
    <property type="component" value="Linkage Group LG7"/>
</dbReference>
<protein>
    <submittedName>
        <fullName evidence="1">Uncharacterized protein</fullName>
    </submittedName>
</protein>
<dbReference type="EMBL" id="CP039351">
    <property type="protein sequence ID" value="QCD99475.1"/>
    <property type="molecule type" value="Genomic_DNA"/>
</dbReference>
<sequence length="282" mass="32124">MFDESLSRVLGVTMEVTKECKEYHPKEHAKSSLPKRTGYDKVHEEAQLATSKFRQSQLLTSWLNDIYVSDQGVSLDIVSLRRLSDIDSVCRGCKGDKDEFFYAYVVEAAQEEGRANVPNLTQAIMETLQPESAMKRLACNIPFEMSRYLHQYLLLYNVSHTIIAGGNHIHKHARISATFVLRAAVAFSVRVPLCFQLAFSWAPSLVHFGCPGFQLALPRYGKLDYSCVPDKACDVEQWEEPIIFAQASSSRLSKIYRHSPRLSEGLWFERDPLRCAMFCSVW</sequence>
<proteinExistence type="predicted"/>
<keyword evidence="2" id="KW-1185">Reference proteome</keyword>
<organism evidence="1 2">
    <name type="scientific">Vigna unguiculata</name>
    <name type="common">Cowpea</name>
    <dbReference type="NCBI Taxonomy" id="3917"/>
    <lineage>
        <taxon>Eukaryota</taxon>
        <taxon>Viridiplantae</taxon>
        <taxon>Streptophyta</taxon>
        <taxon>Embryophyta</taxon>
        <taxon>Tracheophyta</taxon>
        <taxon>Spermatophyta</taxon>
        <taxon>Magnoliopsida</taxon>
        <taxon>eudicotyledons</taxon>
        <taxon>Gunneridae</taxon>
        <taxon>Pentapetalae</taxon>
        <taxon>rosids</taxon>
        <taxon>fabids</taxon>
        <taxon>Fabales</taxon>
        <taxon>Fabaceae</taxon>
        <taxon>Papilionoideae</taxon>
        <taxon>50 kb inversion clade</taxon>
        <taxon>NPAAA clade</taxon>
        <taxon>indigoferoid/millettioid clade</taxon>
        <taxon>Phaseoleae</taxon>
        <taxon>Vigna</taxon>
    </lineage>
</organism>
<evidence type="ECO:0000313" key="1">
    <source>
        <dbReference type="EMBL" id="QCD99475.1"/>
    </source>
</evidence>